<accession>A0A933GJV0</accession>
<dbReference type="InterPro" id="IPR045261">
    <property type="entry name" value="MORC_ATPase"/>
</dbReference>
<feature type="non-terminal residue" evidence="1">
    <location>
        <position position="503"/>
    </location>
</feature>
<evidence type="ECO:0000313" key="1">
    <source>
        <dbReference type="EMBL" id="MBI4594897.1"/>
    </source>
</evidence>
<dbReference type="Proteomes" id="UP000772181">
    <property type="component" value="Unassembled WGS sequence"/>
</dbReference>
<dbReference type="InterPro" id="IPR036890">
    <property type="entry name" value="HATPase_C_sf"/>
</dbReference>
<dbReference type="PANTHER" id="PTHR23336">
    <property type="entry name" value="ZINC FINGER CW-TYPE COILED-COIL DOMAIN PROTEIN 3"/>
    <property type="match status" value="1"/>
</dbReference>
<proteinExistence type="predicted"/>
<keyword evidence="1" id="KW-0067">ATP-binding</keyword>
<reference evidence="1" key="1">
    <citation type="submission" date="2020-07" db="EMBL/GenBank/DDBJ databases">
        <title>Huge and variable diversity of episymbiotic CPR bacteria and DPANN archaea in groundwater ecosystems.</title>
        <authorList>
            <person name="He C.Y."/>
            <person name="Keren R."/>
            <person name="Whittaker M."/>
            <person name="Farag I.F."/>
            <person name="Doudna J."/>
            <person name="Cate J.H.D."/>
            <person name="Banfield J.F."/>
        </authorList>
    </citation>
    <scope>NUCLEOTIDE SEQUENCE</scope>
    <source>
        <strain evidence="1">NC_groundwater_1482_Ag_S-0.65um_47_24</strain>
    </source>
</reference>
<sequence>MSETKILPPNPSRLIEGLRDTGYDFNMALADIIDNSVDANASLVDIHIDMDLEGSVAVYVADNGSGMDRERLENAMTYGSKSNKGPHSLGKFGLGLKTASTAFCRRLSVLSRPSKGEPILKAIWDLDHVVHANQWELLFEEPLPEEVAILEDVTHGGSGTLVKWEKVDRLIHKYENPSSVYARRAMRKIVEDFQHHAGMVFQCFLDASDSRARTIEMTLNDEKIVPWDPFCRTEKETEIVAEEHVKVQTPEGKEAEFTVKAYILPRKEQFSTPETATLARLSNANQGLYIYRENRLIHAADWLGMLSKEPHFTLLRVEFSFDHVLDSAFNVDIKKSRILINEDLYNWLLDKFLPAPRNAANERYRQGVKKKKEETIVGAHDGSNVSIGGMESDLVISSVGVKNKEKNEVEIINKLGRFVIKIPITKASKEGEVVVQPVPGIDDGLLWEPCLIDTHHAVRINTGHPYYEKVYVPNLGSGVTIQGMDSLLWAISEAELGTINEAT</sequence>
<dbReference type="Gene3D" id="3.30.565.10">
    <property type="entry name" value="Histidine kinase-like ATPase, C-terminal domain"/>
    <property type="match status" value="1"/>
</dbReference>
<dbReference type="GO" id="GO:0005524">
    <property type="term" value="F:ATP binding"/>
    <property type="evidence" value="ECO:0007669"/>
    <property type="project" value="UniProtKB-KW"/>
</dbReference>
<organism evidence="1 2">
    <name type="scientific">Tectimicrobiota bacterium</name>
    <dbReference type="NCBI Taxonomy" id="2528274"/>
    <lineage>
        <taxon>Bacteria</taxon>
        <taxon>Pseudomonadati</taxon>
        <taxon>Nitrospinota/Tectimicrobiota group</taxon>
        <taxon>Candidatus Tectimicrobiota</taxon>
    </lineage>
</organism>
<dbReference type="EMBL" id="JACQWF010000035">
    <property type="protein sequence ID" value="MBI4594897.1"/>
    <property type="molecule type" value="Genomic_DNA"/>
</dbReference>
<dbReference type="GO" id="GO:0016887">
    <property type="term" value="F:ATP hydrolysis activity"/>
    <property type="evidence" value="ECO:0007669"/>
    <property type="project" value="InterPro"/>
</dbReference>
<comment type="caution">
    <text evidence="1">The sequence shown here is derived from an EMBL/GenBank/DDBJ whole genome shotgun (WGS) entry which is preliminary data.</text>
</comment>
<name>A0A933GJV0_UNCTE</name>
<protein>
    <submittedName>
        <fullName evidence="1">ATP-binding protein</fullName>
    </submittedName>
</protein>
<keyword evidence="1" id="KW-0547">Nucleotide-binding</keyword>
<dbReference type="AlphaFoldDB" id="A0A933GJV0"/>
<evidence type="ECO:0000313" key="2">
    <source>
        <dbReference type="Proteomes" id="UP000772181"/>
    </source>
</evidence>
<dbReference type="PANTHER" id="PTHR23336:SF76">
    <property type="entry name" value="MORC S5 DOMAIN-CONTAINING PROTEIN"/>
    <property type="match status" value="1"/>
</dbReference>
<dbReference type="Pfam" id="PF13589">
    <property type="entry name" value="HATPase_c_3"/>
    <property type="match status" value="1"/>
</dbReference>
<gene>
    <name evidence="1" type="ORF">HY730_00790</name>
</gene>
<dbReference type="SUPFAM" id="SSF55874">
    <property type="entry name" value="ATPase domain of HSP90 chaperone/DNA topoisomerase II/histidine kinase"/>
    <property type="match status" value="1"/>
</dbReference>